<keyword evidence="1" id="KW-0677">Repeat</keyword>
<dbReference type="InterPro" id="IPR001763">
    <property type="entry name" value="Rhodanese-like_dom"/>
</dbReference>
<dbReference type="PROSITE" id="PS50206">
    <property type="entry name" value="RHODANESE_3"/>
    <property type="match status" value="2"/>
</dbReference>
<gene>
    <name evidence="3" type="ORF">METZ01_LOCUS3646</name>
</gene>
<protein>
    <recommendedName>
        <fullName evidence="2">Rhodanese domain-containing protein</fullName>
    </recommendedName>
</protein>
<proteinExistence type="predicted"/>
<name>A0A381N863_9ZZZZ</name>
<dbReference type="AlphaFoldDB" id="A0A381N863"/>
<dbReference type="EMBL" id="UINC01000188">
    <property type="protein sequence ID" value="SUZ50792.1"/>
    <property type="molecule type" value="Genomic_DNA"/>
</dbReference>
<accession>A0A381N863</accession>
<evidence type="ECO:0000313" key="3">
    <source>
        <dbReference type="EMBL" id="SUZ50792.1"/>
    </source>
</evidence>
<dbReference type="Gene3D" id="3.40.250.10">
    <property type="entry name" value="Rhodanese-like domain"/>
    <property type="match status" value="2"/>
</dbReference>
<feature type="domain" description="Rhodanese" evidence="2">
    <location>
        <begin position="161"/>
        <end position="273"/>
    </location>
</feature>
<organism evidence="3">
    <name type="scientific">marine metagenome</name>
    <dbReference type="NCBI Taxonomy" id="408172"/>
    <lineage>
        <taxon>unclassified sequences</taxon>
        <taxon>metagenomes</taxon>
        <taxon>ecological metagenomes</taxon>
    </lineage>
</organism>
<dbReference type="CDD" id="cd01448">
    <property type="entry name" value="TST_Repeat_1"/>
    <property type="match status" value="1"/>
</dbReference>
<feature type="domain" description="Rhodanese" evidence="2">
    <location>
        <begin position="23"/>
        <end position="131"/>
    </location>
</feature>
<dbReference type="InterPro" id="IPR036873">
    <property type="entry name" value="Rhodanese-like_dom_sf"/>
</dbReference>
<dbReference type="PANTHER" id="PTHR43855:SF1">
    <property type="entry name" value="THIOSULFATE SULFURTRANSFERASE"/>
    <property type="match status" value="1"/>
</dbReference>
<dbReference type="PANTHER" id="PTHR43855">
    <property type="entry name" value="THIOSULFATE SULFURTRANSFERASE"/>
    <property type="match status" value="1"/>
</dbReference>
<dbReference type="InterPro" id="IPR051126">
    <property type="entry name" value="Thiosulfate_sulfurtransferase"/>
</dbReference>
<dbReference type="Pfam" id="PF00581">
    <property type="entry name" value="Rhodanese"/>
    <property type="match status" value="2"/>
</dbReference>
<dbReference type="SMART" id="SM00450">
    <property type="entry name" value="RHOD"/>
    <property type="match status" value="2"/>
</dbReference>
<dbReference type="SUPFAM" id="SSF52821">
    <property type="entry name" value="Rhodanese/Cell cycle control phosphatase"/>
    <property type="match status" value="2"/>
</dbReference>
<sequence>MYPESQNVFPLTLEIEELLPVLPSDKILLVAVCTEEVFFNHHIPGSVLIRPSELVSGIKPATGKLPNAEHLSTVFSRIGLSKEKHVVAYDDEGGGWAGRLIWTLDVLGHHNHSFLNGGLVAWINEAYPVSSGLAEQEPSDYVAQIDRSVAVDLDDVLSQIGDSDSIVWDARALEEYTGTKVTALKNGHIPGAVNLDWLDLIDHDSNLRLKPLDILKRELESLGIDKNKKIITHCQTHHRSGLSYLVGKILGLDIKAYDGSWSEWGNHPDTPVER</sequence>
<reference evidence="3" key="1">
    <citation type="submission" date="2018-05" db="EMBL/GenBank/DDBJ databases">
        <authorList>
            <person name="Lanie J.A."/>
            <person name="Ng W.-L."/>
            <person name="Kazmierczak K.M."/>
            <person name="Andrzejewski T.M."/>
            <person name="Davidsen T.M."/>
            <person name="Wayne K.J."/>
            <person name="Tettelin H."/>
            <person name="Glass J.I."/>
            <person name="Rusch D."/>
            <person name="Podicherti R."/>
            <person name="Tsui H.-C.T."/>
            <person name="Winkler M.E."/>
        </authorList>
    </citation>
    <scope>NUCLEOTIDE SEQUENCE</scope>
</reference>
<evidence type="ECO:0000256" key="1">
    <source>
        <dbReference type="ARBA" id="ARBA00022737"/>
    </source>
</evidence>
<dbReference type="CDD" id="cd01449">
    <property type="entry name" value="TST_Repeat_2"/>
    <property type="match status" value="1"/>
</dbReference>
<evidence type="ECO:0000259" key="2">
    <source>
        <dbReference type="PROSITE" id="PS50206"/>
    </source>
</evidence>